<reference evidence="1" key="1">
    <citation type="submission" date="2020-05" db="EMBL/GenBank/DDBJ databases">
        <authorList>
            <person name="Chiriac C."/>
            <person name="Salcher M."/>
            <person name="Ghai R."/>
            <person name="Kavagutti S V."/>
        </authorList>
    </citation>
    <scope>NUCLEOTIDE SEQUENCE</scope>
</reference>
<name>A0A6J5RPW0_9CAUD</name>
<protein>
    <submittedName>
        <fullName evidence="1">Uncharacterized protein</fullName>
    </submittedName>
</protein>
<evidence type="ECO:0000313" key="1">
    <source>
        <dbReference type="EMBL" id="CAB4194355.1"/>
    </source>
</evidence>
<gene>
    <name evidence="1" type="ORF">UFOVP1254_20</name>
</gene>
<organism evidence="1">
    <name type="scientific">uncultured Caudovirales phage</name>
    <dbReference type="NCBI Taxonomy" id="2100421"/>
    <lineage>
        <taxon>Viruses</taxon>
        <taxon>Duplodnaviria</taxon>
        <taxon>Heunggongvirae</taxon>
        <taxon>Uroviricota</taxon>
        <taxon>Caudoviricetes</taxon>
        <taxon>Peduoviridae</taxon>
        <taxon>Maltschvirus</taxon>
        <taxon>Maltschvirus maltsch</taxon>
    </lineage>
</organism>
<dbReference type="EMBL" id="LR797210">
    <property type="protein sequence ID" value="CAB4194355.1"/>
    <property type="molecule type" value="Genomic_DNA"/>
</dbReference>
<sequence>MTPYEERLTDDIRTALRTALQILERDTGRHGKPCPNAAQVSAVRTQVFQAAMWSAELYGAMAQAPAEMSVNELLNKNRKLHSAVAVLINGCNGMPNALYEWDQLRK</sequence>
<accession>A0A6J5RPW0</accession>
<proteinExistence type="predicted"/>